<dbReference type="SUPFAM" id="SSF54909">
    <property type="entry name" value="Dimeric alpha+beta barrel"/>
    <property type="match status" value="1"/>
</dbReference>
<keyword evidence="6" id="KW-1185">Reference proteome</keyword>
<sequence length="165" mass="18178">MTIHLDRIDRQLLGLLQDNARLTVAELSQQVLLSPSPVWRRVKALEQAGLIQRYQAKLSAAHLGYGVTAFVSVMMGSHTQHVARAFEARIATIPEVIACHNVSGRYDFLLEVVASDLNAFGEFVRCTLQACPGVEEVYSSFSLKAVKHGGQLPIPAHVQNSNDRE</sequence>
<evidence type="ECO:0000256" key="1">
    <source>
        <dbReference type="ARBA" id="ARBA00023015"/>
    </source>
</evidence>
<reference evidence="5 6" key="1">
    <citation type="submission" date="2019-08" db="EMBL/GenBank/DDBJ databases">
        <authorList>
            <person name="Khan S.A."/>
            <person name="Jeon C.O."/>
            <person name="Jeong S.E."/>
        </authorList>
    </citation>
    <scope>NUCLEOTIDE SEQUENCE [LARGE SCALE GENOMIC DNA]</scope>
    <source>
        <strain evidence="6">IMCC1728</strain>
    </source>
</reference>
<evidence type="ECO:0000313" key="5">
    <source>
        <dbReference type="EMBL" id="TXC62122.1"/>
    </source>
</evidence>
<comment type="caution">
    <text evidence="5">The sequence shown here is derived from an EMBL/GenBank/DDBJ whole genome shotgun (WGS) entry which is preliminary data.</text>
</comment>
<dbReference type="CDD" id="cd00090">
    <property type="entry name" value="HTH_ARSR"/>
    <property type="match status" value="1"/>
</dbReference>
<dbReference type="Pfam" id="PF01037">
    <property type="entry name" value="AsnC_trans_reg"/>
    <property type="match status" value="1"/>
</dbReference>
<dbReference type="InterPro" id="IPR019887">
    <property type="entry name" value="Tscrpt_reg_AsnC/Lrp_C"/>
</dbReference>
<dbReference type="GO" id="GO:0005829">
    <property type="term" value="C:cytosol"/>
    <property type="evidence" value="ECO:0007669"/>
    <property type="project" value="TreeGrafter"/>
</dbReference>
<dbReference type="Pfam" id="PF13412">
    <property type="entry name" value="HTH_24"/>
    <property type="match status" value="1"/>
</dbReference>
<evidence type="ECO:0000259" key="4">
    <source>
        <dbReference type="PROSITE" id="PS50956"/>
    </source>
</evidence>
<keyword evidence="3" id="KW-0804">Transcription</keyword>
<keyword evidence="2" id="KW-0238">DNA-binding</keyword>
<dbReference type="Gene3D" id="1.10.10.10">
    <property type="entry name" value="Winged helix-like DNA-binding domain superfamily/Winged helix DNA-binding domain"/>
    <property type="match status" value="1"/>
</dbReference>
<evidence type="ECO:0000256" key="3">
    <source>
        <dbReference type="ARBA" id="ARBA00023163"/>
    </source>
</evidence>
<dbReference type="InterPro" id="IPR000485">
    <property type="entry name" value="AsnC-type_HTH_dom"/>
</dbReference>
<dbReference type="InterPro" id="IPR019888">
    <property type="entry name" value="Tscrpt_reg_AsnC-like"/>
</dbReference>
<dbReference type="GO" id="GO:0043565">
    <property type="term" value="F:sequence-specific DNA binding"/>
    <property type="evidence" value="ECO:0007669"/>
    <property type="project" value="InterPro"/>
</dbReference>
<evidence type="ECO:0000256" key="2">
    <source>
        <dbReference type="ARBA" id="ARBA00023125"/>
    </source>
</evidence>
<dbReference type="GO" id="GO:0006355">
    <property type="term" value="P:regulation of DNA-templated transcription"/>
    <property type="evidence" value="ECO:0007669"/>
    <property type="project" value="UniProtKB-ARBA"/>
</dbReference>
<dbReference type="GO" id="GO:0043200">
    <property type="term" value="P:response to amino acid"/>
    <property type="evidence" value="ECO:0007669"/>
    <property type="project" value="TreeGrafter"/>
</dbReference>
<dbReference type="SMART" id="SM00344">
    <property type="entry name" value="HTH_ASNC"/>
    <property type="match status" value="1"/>
</dbReference>
<proteinExistence type="predicted"/>
<dbReference type="PROSITE" id="PS50956">
    <property type="entry name" value="HTH_ASNC_2"/>
    <property type="match status" value="1"/>
</dbReference>
<dbReference type="PANTHER" id="PTHR30154:SF34">
    <property type="entry name" value="TRANSCRIPTIONAL REGULATOR AZLB"/>
    <property type="match status" value="1"/>
</dbReference>
<gene>
    <name evidence="5" type="ORF">FSC37_22400</name>
</gene>
<name>A0A5C6TN64_9BURK</name>
<keyword evidence="1" id="KW-0805">Transcription regulation</keyword>
<dbReference type="InterPro" id="IPR011008">
    <property type="entry name" value="Dimeric_a/b-barrel"/>
</dbReference>
<dbReference type="InterPro" id="IPR036388">
    <property type="entry name" value="WH-like_DNA-bd_sf"/>
</dbReference>
<dbReference type="AlphaFoldDB" id="A0A5C6TN64"/>
<evidence type="ECO:0000313" key="6">
    <source>
        <dbReference type="Proteomes" id="UP000321832"/>
    </source>
</evidence>
<dbReference type="InterPro" id="IPR011991">
    <property type="entry name" value="ArsR-like_HTH"/>
</dbReference>
<feature type="domain" description="HTH asnC-type" evidence="4">
    <location>
        <begin position="5"/>
        <end position="66"/>
    </location>
</feature>
<dbReference type="InterPro" id="IPR036390">
    <property type="entry name" value="WH_DNA-bd_sf"/>
</dbReference>
<dbReference type="Gene3D" id="3.30.70.920">
    <property type="match status" value="1"/>
</dbReference>
<protein>
    <submittedName>
        <fullName evidence="5">Lrp/AsnC family transcriptional regulator</fullName>
    </submittedName>
</protein>
<dbReference type="PANTHER" id="PTHR30154">
    <property type="entry name" value="LEUCINE-RESPONSIVE REGULATORY PROTEIN"/>
    <property type="match status" value="1"/>
</dbReference>
<organism evidence="5 6">
    <name type="scientific">Piscinibacter aquaticus</name>
    <dbReference type="NCBI Taxonomy" id="392597"/>
    <lineage>
        <taxon>Bacteria</taxon>
        <taxon>Pseudomonadati</taxon>
        <taxon>Pseudomonadota</taxon>
        <taxon>Betaproteobacteria</taxon>
        <taxon>Burkholderiales</taxon>
        <taxon>Sphaerotilaceae</taxon>
        <taxon>Piscinibacter</taxon>
    </lineage>
</organism>
<accession>A0A5C6TN64</accession>
<dbReference type="EMBL" id="VOPW01000002">
    <property type="protein sequence ID" value="TXC62122.1"/>
    <property type="molecule type" value="Genomic_DNA"/>
</dbReference>
<dbReference type="Proteomes" id="UP000321832">
    <property type="component" value="Unassembled WGS sequence"/>
</dbReference>
<dbReference type="PRINTS" id="PR00033">
    <property type="entry name" value="HTHASNC"/>
</dbReference>
<dbReference type="SUPFAM" id="SSF46785">
    <property type="entry name" value="Winged helix' DNA-binding domain"/>
    <property type="match status" value="1"/>
</dbReference>